<gene>
    <name evidence="3" type="ORF">Ga0080559_TMP2669</name>
</gene>
<sequence length="286" mass="30755">MPRTSCRDSLSNGLGPLDSELGVLFLAAFPLILMFFEGSAASAFAAVLQLALLLAALCLIHRGQKRQNEYDAAEAARAPRLPRKISGSALIGVMVTILAGHHFDSLLLPLGFGGLAAGLSVASFGLDPMRDKRAAAPVPAPGAAPRPARHAPDTTAALERIDARLEDMVCDIANLGDPEMTRQIEALRSGVRGLILALCEDGSGVERLRKPVVRFVELLRRENAQVIAAWSAGDRDRARRRYILRITALGDTFEQHARAAGTRAGRDAFELQADLLWHRMPASRAA</sequence>
<proteinExistence type="predicted"/>
<organism evidence="3 4">
    <name type="scientific">Salipiger profundus</name>
    <dbReference type="NCBI Taxonomy" id="1229727"/>
    <lineage>
        <taxon>Bacteria</taxon>
        <taxon>Pseudomonadati</taxon>
        <taxon>Pseudomonadota</taxon>
        <taxon>Alphaproteobacteria</taxon>
        <taxon>Rhodobacterales</taxon>
        <taxon>Roseobacteraceae</taxon>
        <taxon>Salipiger</taxon>
    </lineage>
</organism>
<accession>A0A1U7D5X3</accession>
<feature type="transmembrane region" description="Helical" evidence="2">
    <location>
        <begin position="21"/>
        <end position="36"/>
    </location>
</feature>
<feature type="transmembrane region" description="Helical" evidence="2">
    <location>
        <begin position="81"/>
        <end position="100"/>
    </location>
</feature>
<dbReference type="AlphaFoldDB" id="A0A1U7D5X3"/>
<evidence type="ECO:0000313" key="3">
    <source>
        <dbReference type="EMBL" id="APX23465.1"/>
    </source>
</evidence>
<evidence type="ECO:0000256" key="2">
    <source>
        <dbReference type="SAM" id="Phobius"/>
    </source>
</evidence>
<feature type="transmembrane region" description="Helical" evidence="2">
    <location>
        <begin position="42"/>
        <end position="60"/>
    </location>
</feature>
<evidence type="ECO:0000313" key="4">
    <source>
        <dbReference type="Proteomes" id="UP000186559"/>
    </source>
</evidence>
<dbReference type="Proteomes" id="UP000186559">
    <property type="component" value="Chromosome"/>
</dbReference>
<keyword evidence="2" id="KW-0472">Membrane</keyword>
<keyword evidence="2" id="KW-1133">Transmembrane helix</keyword>
<dbReference type="RefSeq" id="WP_076623506.1">
    <property type="nucleotide sequence ID" value="NZ_BMEW01000009.1"/>
</dbReference>
<evidence type="ECO:0008006" key="5">
    <source>
        <dbReference type="Google" id="ProtNLM"/>
    </source>
</evidence>
<dbReference type="EMBL" id="CP014796">
    <property type="protein sequence ID" value="APX23465.1"/>
    <property type="molecule type" value="Genomic_DNA"/>
</dbReference>
<dbReference type="KEGG" id="tpro:Ga0080559_TMP2669"/>
<reference evidence="3 4" key="1">
    <citation type="submission" date="2016-03" db="EMBL/GenBank/DDBJ databases">
        <title>Deep-sea bacteria in the southern Pacific.</title>
        <authorList>
            <person name="Tang K."/>
        </authorList>
    </citation>
    <scope>NUCLEOTIDE SEQUENCE [LARGE SCALE GENOMIC DNA]</scope>
    <source>
        <strain evidence="3 4">JLT2016</strain>
    </source>
</reference>
<evidence type="ECO:0000256" key="1">
    <source>
        <dbReference type="SAM" id="MobiDB-lite"/>
    </source>
</evidence>
<feature type="region of interest" description="Disordered" evidence="1">
    <location>
        <begin position="133"/>
        <end position="153"/>
    </location>
</feature>
<protein>
    <recommendedName>
        <fullName evidence="5">5-bromo-4-chloroindolyl phosphate hydrolysis protein</fullName>
    </recommendedName>
</protein>
<dbReference type="OrthoDB" id="7877480at2"/>
<keyword evidence="2" id="KW-0812">Transmembrane</keyword>
<name>A0A1U7D5X3_9RHOB</name>
<keyword evidence="4" id="KW-1185">Reference proteome</keyword>
<dbReference type="STRING" id="1229727.Ga0080559_TMP2669"/>
<feature type="transmembrane region" description="Helical" evidence="2">
    <location>
        <begin position="106"/>
        <end position="126"/>
    </location>
</feature>